<name>A0A248VNR2_9BURK</name>
<dbReference type="AlphaFoldDB" id="A0A248VNR2"/>
<organism evidence="1 2">
    <name type="scientific">Paraburkholderia aromaticivorans</name>
    <dbReference type="NCBI Taxonomy" id="2026199"/>
    <lineage>
        <taxon>Bacteria</taxon>
        <taxon>Pseudomonadati</taxon>
        <taxon>Pseudomonadota</taxon>
        <taxon>Betaproteobacteria</taxon>
        <taxon>Burkholderiales</taxon>
        <taxon>Burkholderiaceae</taxon>
        <taxon>Paraburkholderia</taxon>
    </lineage>
</organism>
<dbReference type="Proteomes" id="UP000215158">
    <property type="component" value="Chromosome 1"/>
</dbReference>
<proteinExistence type="predicted"/>
<keyword evidence="2" id="KW-1185">Reference proteome</keyword>
<dbReference type="RefSeq" id="WP_095419981.1">
    <property type="nucleotide sequence ID" value="NZ_CP022989.1"/>
</dbReference>
<gene>
    <name evidence="1" type="ORF">CJU94_18830</name>
</gene>
<evidence type="ECO:0000313" key="2">
    <source>
        <dbReference type="Proteomes" id="UP000215158"/>
    </source>
</evidence>
<reference evidence="1 2" key="1">
    <citation type="submission" date="2017-08" db="EMBL/GenBank/DDBJ databases">
        <title>Identification and genetic characteristics of simultaneous BTEX- and naphthalene-degrading Paraburkholderia sp. BN5 isolated from petroleum-contaminated soil.</title>
        <authorList>
            <person name="Lee Y."/>
            <person name="Jeon C.O."/>
        </authorList>
    </citation>
    <scope>NUCLEOTIDE SEQUENCE [LARGE SCALE GENOMIC DNA]</scope>
    <source>
        <strain evidence="1 2">BN5</strain>
    </source>
</reference>
<sequence length="107" mass="11694">MTDSILSTKALHRLIDSAAGEFAVAEETLVDLGALFEAIVAATKGHELAHRLAALGARTAEEYRDSFEGMKEGYNEHSRNIVEAMKAHRSKCPYVCSAEYSSQEFTA</sequence>
<dbReference type="EMBL" id="CP022989">
    <property type="protein sequence ID" value="ASW00020.1"/>
    <property type="molecule type" value="Genomic_DNA"/>
</dbReference>
<dbReference type="OrthoDB" id="9134582at2"/>
<protein>
    <submittedName>
        <fullName evidence="1">Uncharacterized protein</fullName>
    </submittedName>
</protein>
<dbReference type="KEGG" id="parb:CJU94_18830"/>
<accession>A0A248VNR2</accession>
<evidence type="ECO:0000313" key="1">
    <source>
        <dbReference type="EMBL" id="ASW00020.1"/>
    </source>
</evidence>